<dbReference type="PRINTS" id="PR00095">
    <property type="entry name" value="ANTSNTHASEI"/>
</dbReference>
<dbReference type="Proteomes" id="UP000037660">
    <property type="component" value="Unassembled WGS sequence"/>
</dbReference>
<evidence type="ECO:0000313" key="4">
    <source>
        <dbReference type="Proteomes" id="UP000037660"/>
    </source>
</evidence>
<dbReference type="InterPro" id="IPR005801">
    <property type="entry name" value="ADC_synthase"/>
</dbReference>
<evidence type="ECO:0000313" key="3">
    <source>
        <dbReference type="EMBL" id="GAP37731.1"/>
    </source>
</evidence>
<comment type="caution">
    <text evidence="3">The sequence shown here is derived from an EMBL/GenBank/DDBJ whole genome shotgun (WGS) entry which is preliminary data.</text>
</comment>
<gene>
    <name evidence="3" type="ORF">ISF6_3676</name>
</gene>
<dbReference type="GO" id="GO:0000162">
    <property type="term" value="P:L-tryptophan biosynthetic process"/>
    <property type="evidence" value="ECO:0007669"/>
    <property type="project" value="TreeGrafter"/>
</dbReference>
<dbReference type="Pfam" id="PF00425">
    <property type="entry name" value="Chorismate_bind"/>
    <property type="match status" value="1"/>
</dbReference>
<evidence type="ECO:0000256" key="1">
    <source>
        <dbReference type="SAM" id="MobiDB-lite"/>
    </source>
</evidence>
<dbReference type="RefSeq" id="WP_054021648.1">
    <property type="nucleotide sequence ID" value="NZ_BBYR01000056.1"/>
</dbReference>
<dbReference type="SUPFAM" id="SSF56322">
    <property type="entry name" value="ADC synthase"/>
    <property type="match status" value="1"/>
</dbReference>
<keyword evidence="4" id="KW-1185">Reference proteome</keyword>
<keyword evidence="3" id="KW-0456">Lyase</keyword>
<reference evidence="4" key="1">
    <citation type="submission" date="2015-07" db="EMBL/GenBank/DDBJ databases">
        <title>Discovery of a poly(ethylene terephthalate assimilation.</title>
        <authorList>
            <person name="Yoshida S."/>
            <person name="Hiraga K."/>
            <person name="Takehana T."/>
            <person name="Taniguchi I."/>
            <person name="Yamaji H."/>
            <person name="Maeda Y."/>
            <person name="Toyohara K."/>
            <person name="Miyamoto K."/>
            <person name="Kimura Y."/>
            <person name="Oda K."/>
        </authorList>
    </citation>
    <scope>NUCLEOTIDE SEQUENCE [LARGE SCALE GENOMIC DNA]</scope>
    <source>
        <strain evidence="4">NBRC 110686 / TISTR 2288 / 201-F6</strain>
    </source>
</reference>
<evidence type="ECO:0000259" key="2">
    <source>
        <dbReference type="Pfam" id="PF00425"/>
    </source>
</evidence>
<dbReference type="InterPro" id="IPR015890">
    <property type="entry name" value="Chorismate_C"/>
</dbReference>
<feature type="compositionally biased region" description="Low complexity" evidence="1">
    <location>
        <begin position="124"/>
        <end position="138"/>
    </location>
</feature>
<dbReference type="EC" id="4.1.3.38" evidence="3"/>
<dbReference type="Gene3D" id="3.60.120.10">
    <property type="entry name" value="Anthranilate synthase"/>
    <property type="match status" value="1"/>
</dbReference>
<reference evidence="3 4" key="2">
    <citation type="journal article" date="2016" name="Science">
        <title>A bacterium that degrades and assimilates poly(ethylene terephthalate).</title>
        <authorList>
            <person name="Yoshida S."/>
            <person name="Hiraga K."/>
            <person name="Takehana T."/>
            <person name="Taniguchi I."/>
            <person name="Yamaji H."/>
            <person name="Maeda Y."/>
            <person name="Toyohara K."/>
            <person name="Miyamoto K."/>
            <person name="Kimura Y."/>
            <person name="Oda K."/>
        </authorList>
    </citation>
    <scope>NUCLEOTIDE SEQUENCE [LARGE SCALE GENOMIC DNA]</scope>
    <source>
        <strain evidence="4">NBRC 110686 / TISTR 2288 / 201-F6</strain>
    </source>
</reference>
<keyword evidence="3" id="KW-0808">Transferase</keyword>
<proteinExistence type="predicted"/>
<dbReference type="InterPro" id="IPR043132">
    <property type="entry name" value="BCAT-like_C"/>
</dbReference>
<dbReference type="InterPro" id="IPR001544">
    <property type="entry name" value="Aminotrans_IV"/>
</dbReference>
<accession>A0A0K8P579</accession>
<dbReference type="InterPro" id="IPR036038">
    <property type="entry name" value="Aminotransferase-like"/>
</dbReference>
<dbReference type="SUPFAM" id="SSF56752">
    <property type="entry name" value="D-aminoacid aminotransferase-like PLP-dependent enzymes"/>
    <property type="match status" value="1"/>
</dbReference>
<dbReference type="InterPro" id="IPR043131">
    <property type="entry name" value="BCAT-like_N"/>
</dbReference>
<dbReference type="PANTHER" id="PTHR11236">
    <property type="entry name" value="AMINOBENZOATE/ANTHRANILATE SYNTHASE"/>
    <property type="match status" value="1"/>
</dbReference>
<dbReference type="InterPro" id="IPR019999">
    <property type="entry name" value="Anth_synth_I-like"/>
</dbReference>
<dbReference type="GO" id="GO:0046820">
    <property type="term" value="F:4-amino-4-deoxychorismate synthase activity"/>
    <property type="evidence" value="ECO:0007669"/>
    <property type="project" value="UniProtKB-EC"/>
</dbReference>
<organism evidence="3 4">
    <name type="scientific">Piscinibacter sakaiensis</name>
    <name type="common">Ideonella sakaiensis</name>
    <dbReference type="NCBI Taxonomy" id="1547922"/>
    <lineage>
        <taxon>Bacteria</taxon>
        <taxon>Pseudomonadati</taxon>
        <taxon>Pseudomonadota</taxon>
        <taxon>Betaproteobacteria</taxon>
        <taxon>Burkholderiales</taxon>
        <taxon>Sphaerotilaceae</taxon>
        <taxon>Piscinibacter</taxon>
    </lineage>
</organism>
<dbReference type="AlphaFoldDB" id="A0A0K8P579"/>
<dbReference type="EMBL" id="BBYR01000056">
    <property type="protein sequence ID" value="GAP37731.1"/>
    <property type="molecule type" value="Genomic_DNA"/>
</dbReference>
<name>A0A0K8P579_PISS1</name>
<dbReference type="GO" id="GO:0008696">
    <property type="term" value="F:4-amino-4-deoxychorismate lyase activity"/>
    <property type="evidence" value="ECO:0007669"/>
    <property type="project" value="UniProtKB-EC"/>
</dbReference>
<dbReference type="EC" id="2.6.1.85" evidence="3"/>
<dbReference type="Gene3D" id="3.20.10.10">
    <property type="entry name" value="D-amino Acid Aminotransferase, subunit A, domain 2"/>
    <property type="match status" value="1"/>
</dbReference>
<protein>
    <submittedName>
        <fullName evidence="3">Para-aminobenzoate synthase, aminase component/aminodeoxychorismate lyase</fullName>
        <ecNumber evidence="3">2.6.1.85</ecNumber>
        <ecNumber evidence="3">4.1.3.38</ecNumber>
    </submittedName>
</protein>
<dbReference type="OrthoDB" id="9803598at2"/>
<keyword evidence="3" id="KW-0032">Aminotransferase</keyword>
<dbReference type="Pfam" id="PF01063">
    <property type="entry name" value="Aminotran_4"/>
    <property type="match status" value="1"/>
</dbReference>
<dbReference type="PANTHER" id="PTHR11236:SF50">
    <property type="entry name" value="AMINODEOXYCHORISMATE SYNTHASE COMPONENT 1"/>
    <property type="match status" value="1"/>
</dbReference>
<feature type="region of interest" description="Disordered" evidence="1">
    <location>
        <begin position="119"/>
        <end position="157"/>
    </location>
</feature>
<sequence length="669" mass="71234">MDAPAADPAVFALLDDGGPAAAGEAPRSRLYRGFLHEHRCTDPATLDAVAAAAGADLAAGRALVLLADYEWGARLIGAGTAALAPGDRSALRLLVFERMDRLDADGVARWLAERERACEREGQAGADDPAGADAPAAEADARGGKPGAPAPPPGPAGVLELRPAITRARFEQDIARIHEAIRDGETYQVNHTYRLHGRAWGSPWALYRRLRARQAVAYGALIRLPCGPGDAVEWVLSRSPELFVRHAAGRLAAKPMKGTAARASAPEGDSETARLLHADVKNRAENLMIVDLLRNDLGRIAELGSVRVPALFEVEPYATVFQMTSTVEARLRPEVGLAGLLRALFPCGSITGAPKHHTMDWIARLEQGPRGLYTGAIGWLDAPPPGHACPELCLSVAIRTLTLGPAGEDTGSAVGTPAGTRPLTLGVGGGIVLDSVAADEYEETRWKARFLTALDPGLALIETLRATPDGALPLRAGHRERLARSAAALGFALDLARVDALLDDRLAQLRAAAAPADWRLRLLLHADGRVELQHAPLPPLPPGPLRLRVDERPLPAARPLAGHKTTDRARYDAGVRAAEAAGAFDTLFLTADGRLVEGGRSSLFLRLDGRWYTPPLTDGALPGVMRAEVLDDPRWAAAERTLRLDDLVRAEAVMVCNALRGCREAVVVR</sequence>
<feature type="domain" description="Chorismate-utilising enzyme C-terminal" evidence="2">
    <location>
        <begin position="167"/>
        <end position="447"/>
    </location>
</feature>
<dbReference type="STRING" id="1547922.ISF6_3676"/>
<dbReference type="Gene3D" id="3.30.470.10">
    <property type="match status" value="1"/>
</dbReference>